<dbReference type="InterPro" id="IPR050364">
    <property type="entry name" value="Cytochrome_P450_fung"/>
</dbReference>
<dbReference type="InterPro" id="IPR036396">
    <property type="entry name" value="Cyt_P450_sf"/>
</dbReference>
<dbReference type="InterPro" id="IPR002401">
    <property type="entry name" value="Cyt_P450_E_grp-I"/>
</dbReference>
<keyword evidence="5 9" id="KW-0479">Metal-binding</keyword>
<dbReference type="SUPFAM" id="SSF48264">
    <property type="entry name" value="Cytochrome P450"/>
    <property type="match status" value="1"/>
</dbReference>
<feature type="binding site" description="axial binding residue" evidence="9">
    <location>
        <position position="407"/>
    </location>
    <ligand>
        <name>heme</name>
        <dbReference type="ChEBI" id="CHEBI:30413"/>
    </ligand>
    <ligandPart>
        <name>Fe</name>
        <dbReference type="ChEBI" id="CHEBI:18248"/>
    </ligandPart>
</feature>
<dbReference type="InterPro" id="IPR017972">
    <property type="entry name" value="Cyt_P450_CS"/>
</dbReference>
<evidence type="ECO:0000256" key="8">
    <source>
        <dbReference type="ARBA" id="ARBA00023033"/>
    </source>
</evidence>
<gene>
    <name evidence="11" type="ORF">M407DRAFT_23194</name>
</gene>
<comment type="similarity">
    <text evidence="3 10">Belongs to the cytochrome P450 family.</text>
</comment>
<dbReference type="Pfam" id="PF00067">
    <property type="entry name" value="p450"/>
    <property type="match status" value="1"/>
</dbReference>
<comment type="pathway">
    <text evidence="2">Secondary metabolite biosynthesis.</text>
</comment>
<dbReference type="HOGENOM" id="CLU_001570_2_3_1"/>
<dbReference type="PROSITE" id="PS00086">
    <property type="entry name" value="CYTOCHROME_P450"/>
    <property type="match status" value="1"/>
</dbReference>
<protein>
    <recommendedName>
        <fullName evidence="13">Cytochrome P450</fullName>
    </recommendedName>
</protein>
<proteinExistence type="inferred from homology"/>
<dbReference type="Gene3D" id="1.10.630.10">
    <property type="entry name" value="Cytochrome P450"/>
    <property type="match status" value="1"/>
</dbReference>
<dbReference type="PRINTS" id="PR00463">
    <property type="entry name" value="EP450I"/>
</dbReference>
<keyword evidence="6 10" id="KW-0560">Oxidoreductase</keyword>
<reference evidence="12" key="2">
    <citation type="submission" date="2015-01" db="EMBL/GenBank/DDBJ databases">
        <title>Evolutionary Origins and Diversification of the Mycorrhizal Mutualists.</title>
        <authorList>
            <consortium name="DOE Joint Genome Institute"/>
            <consortium name="Mycorrhizal Genomics Consortium"/>
            <person name="Kohler A."/>
            <person name="Kuo A."/>
            <person name="Nagy L.G."/>
            <person name="Floudas D."/>
            <person name="Copeland A."/>
            <person name="Barry K.W."/>
            <person name="Cichocki N."/>
            <person name="Veneault-Fourrey C."/>
            <person name="LaButti K."/>
            <person name="Lindquist E.A."/>
            <person name="Lipzen A."/>
            <person name="Lundell T."/>
            <person name="Morin E."/>
            <person name="Murat C."/>
            <person name="Riley R."/>
            <person name="Ohm R."/>
            <person name="Sun H."/>
            <person name="Tunlid A."/>
            <person name="Henrissat B."/>
            <person name="Grigoriev I.V."/>
            <person name="Hibbett D.S."/>
            <person name="Martin F."/>
        </authorList>
    </citation>
    <scope>NUCLEOTIDE SEQUENCE [LARGE SCALE GENOMIC DNA]</scope>
    <source>
        <strain evidence="12">MUT 4182</strain>
    </source>
</reference>
<comment type="cofactor">
    <cofactor evidence="1 9">
        <name>heme</name>
        <dbReference type="ChEBI" id="CHEBI:30413"/>
    </cofactor>
</comment>
<accession>A0A0C3QLR6</accession>
<evidence type="ECO:0000256" key="7">
    <source>
        <dbReference type="ARBA" id="ARBA00023004"/>
    </source>
</evidence>
<evidence type="ECO:0000256" key="2">
    <source>
        <dbReference type="ARBA" id="ARBA00005179"/>
    </source>
</evidence>
<evidence type="ECO:0000256" key="1">
    <source>
        <dbReference type="ARBA" id="ARBA00001971"/>
    </source>
</evidence>
<evidence type="ECO:0008006" key="13">
    <source>
        <dbReference type="Google" id="ProtNLM"/>
    </source>
</evidence>
<dbReference type="GO" id="GO:0004497">
    <property type="term" value="F:monooxygenase activity"/>
    <property type="evidence" value="ECO:0007669"/>
    <property type="project" value="UniProtKB-KW"/>
</dbReference>
<keyword evidence="7 9" id="KW-0408">Iron</keyword>
<dbReference type="STRING" id="1051891.A0A0C3QLR6"/>
<dbReference type="GO" id="GO:0005506">
    <property type="term" value="F:iron ion binding"/>
    <property type="evidence" value="ECO:0007669"/>
    <property type="project" value="InterPro"/>
</dbReference>
<name>A0A0C3QLR6_9AGAM</name>
<dbReference type="EMBL" id="KN823006">
    <property type="protein sequence ID" value="KIO27629.1"/>
    <property type="molecule type" value="Genomic_DNA"/>
</dbReference>
<evidence type="ECO:0000313" key="12">
    <source>
        <dbReference type="Proteomes" id="UP000054248"/>
    </source>
</evidence>
<dbReference type="Proteomes" id="UP000054248">
    <property type="component" value="Unassembled WGS sequence"/>
</dbReference>
<dbReference type="AlphaFoldDB" id="A0A0C3QLR6"/>
<evidence type="ECO:0000313" key="11">
    <source>
        <dbReference type="EMBL" id="KIO27629.1"/>
    </source>
</evidence>
<evidence type="ECO:0000256" key="5">
    <source>
        <dbReference type="ARBA" id="ARBA00022723"/>
    </source>
</evidence>
<dbReference type="GO" id="GO:0016705">
    <property type="term" value="F:oxidoreductase activity, acting on paired donors, with incorporation or reduction of molecular oxygen"/>
    <property type="evidence" value="ECO:0007669"/>
    <property type="project" value="InterPro"/>
</dbReference>
<dbReference type="PANTHER" id="PTHR46300:SF7">
    <property type="entry name" value="P450, PUTATIVE (EUROFUNG)-RELATED"/>
    <property type="match status" value="1"/>
</dbReference>
<evidence type="ECO:0000256" key="9">
    <source>
        <dbReference type="PIRSR" id="PIRSR602401-1"/>
    </source>
</evidence>
<dbReference type="CDD" id="cd11065">
    <property type="entry name" value="CYP64-like"/>
    <property type="match status" value="1"/>
</dbReference>
<keyword evidence="12" id="KW-1185">Reference proteome</keyword>
<sequence length="477" mass="54668">MTNLLLYVPDILDMPQTRFAIAFTKFGEEYGPLTWLTIPGQNILVVNSFEAAKELLEKRSSIFIDRPRFTMTNELLGLSNHLALSVSNDMWRRQRTHLKNALSAPVVRSDYSSLLETKARQFLERCAARPESIMLETTRVIGEAIIQLTYGKLEDERGRDYIQVATRLLDIMIVSLQGYVVDIFPALKYLPKWLPGMKFKRDAARWRKEICGLEDAIFGLAKENMFSDDPRVQSSFMFKRMQDLESKHEETYDVQQHWNDVAYCGLQIFFGGLETSEATMQSFIRAMTLFPSVQKKAQAEIERVIGSSRLPTFKDQPNLPYLHAVVLETLRWSPVVSIGVPRVSRKDDLYDGYFIPKGTTVIANAWGFSRNLKYYTNPSTFDPERFLKQPPELDPREFTFGYGRRLCPGQDLALQKVWILVASVLWAFNIVGTEDEPAPLADVDRFSFGMANRPMPFKCQLVPRHEGLVDKIADATM</sequence>
<dbReference type="InterPro" id="IPR001128">
    <property type="entry name" value="Cyt_P450"/>
</dbReference>
<evidence type="ECO:0000256" key="4">
    <source>
        <dbReference type="ARBA" id="ARBA00022617"/>
    </source>
</evidence>
<evidence type="ECO:0000256" key="6">
    <source>
        <dbReference type="ARBA" id="ARBA00023002"/>
    </source>
</evidence>
<organism evidence="11 12">
    <name type="scientific">Tulasnella calospora MUT 4182</name>
    <dbReference type="NCBI Taxonomy" id="1051891"/>
    <lineage>
        <taxon>Eukaryota</taxon>
        <taxon>Fungi</taxon>
        <taxon>Dikarya</taxon>
        <taxon>Basidiomycota</taxon>
        <taxon>Agaricomycotina</taxon>
        <taxon>Agaricomycetes</taxon>
        <taxon>Cantharellales</taxon>
        <taxon>Tulasnellaceae</taxon>
        <taxon>Tulasnella</taxon>
    </lineage>
</organism>
<dbReference type="OrthoDB" id="2789670at2759"/>
<keyword evidence="8 10" id="KW-0503">Monooxygenase</keyword>
<evidence type="ECO:0000256" key="10">
    <source>
        <dbReference type="RuleBase" id="RU000461"/>
    </source>
</evidence>
<dbReference type="PANTHER" id="PTHR46300">
    <property type="entry name" value="P450, PUTATIVE (EUROFUNG)-RELATED-RELATED"/>
    <property type="match status" value="1"/>
</dbReference>
<evidence type="ECO:0000256" key="3">
    <source>
        <dbReference type="ARBA" id="ARBA00010617"/>
    </source>
</evidence>
<reference evidence="11 12" key="1">
    <citation type="submission" date="2014-04" db="EMBL/GenBank/DDBJ databases">
        <authorList>
            <consortium name="DOE Joint Genome Institute"/>
            <person name="Kuo A."/>
            <person name="Girlanda M."/>
            <person name="Perotto S."/>
            <person name="Kohler A."/>
            <person name="Nagy L.G."/>
            <person name="Floudas D."/>
            <person name="Copeland A."/>
            <person name="Barry K.W."/>
            <person name="Cichocki N."/>
            <person name="Veneault-Fourrey C."/>
            <person name="LaButti K."/>
            <person name="Lindquist E.A."/>
            <person name="Lipzen A."/>
            <person name="Lundell T."/>
            <person name="Morin E."/>
            <person name="Murat C."/>
            <person name="Sun H."/>
            <person name="Tunlid A."/>
            <person name="Henrissat B."/>
            <person name="Grigoriev I.V."/>
            <person name="Hibbett D.S."/>
            <person name="Martin F."/>
            <person name="Nordberg H.P."/>
            <person name="Cantor M.N."/>
            <person name="Hua S.X."/>
        </authorList>
    </citation>
    <scope>NUCLEOTIDE SEQUENCE [LARGE SCALE GENOMIC DNA]</scope>
    <source>
        <strain evidence="11 12">MUT 4182</strain>
    </source>
</reference>
<dbReference type="GO" id="GO:0020037">
    <property type="term" value="F:heme binding"/>
    <property type="evidence" value="ECO:0007669"/>
    <property type="project" value="InterPro"/>
</dbReference>
<dbReference type="PRINTS" id="PR00385">
    <property type="entry name" value="P450"/>
</dbReference>
<keyword evidence="4 9" id="KW-0349">Heme</keyword>